<sequence length="72" mass="8874">MRPYKLAIIYIWKQSNEVNRKLRKSALIFQIQPFQQQFQNFLVKLLLCETYQSFLAKNFLVFELKFKYCVQF</sequence>
<gene>
    <name evidence="1" type="ORF">POCTA_138.1.T1030197</name>
</gene>
<accession>A0A8S1WTI6</accession>
<organism evidence="1 2">
    <name type="scientific">Paramecium octaurelia</name>
    <dbReference type="NCBI Taxonomy" id="43137"/>
    <lineage>
        <taxon>Eukaryota</taxon>
        <taxon>Sar</taxon>
        <taxon>Alveolata</taxon>
        <taxon>Ciliophora</taxon>
        <taxon>Intramacronucleata</taxon>
        <taxon>Oligohymenophorea</taxon>
        <taxon>Peniculida</taxon>
        <taxon>Parameciidae</taxon>
        <taxon>Paramecium</taxon>
    </lineage>
</organism>
<dbReference type="Proteomes" id="UP000683925">
    <property type="component" value="Unassembled WGS sequence"/>
</dbReference>
<protein>
    <submittedName>
        <fullName evidence="1">Uncharacterized protein</fullName>
    </submittedName>
</protein>
<dbReference type="AlphaFoldDB" id="A0A8S1WTI6"/>
<evidence type="ECO:0000313" key="1">
    <source>
        <dbReference type="EMBL" id="CAD8193073.1"/>
    </source>
</evidence>
<comment type="caution">
    <text evidence="1">The sequence shown here is derived from an EMBL/GenBank/DDBJ whole genome shotgun (WGS) entry which is preliminary data.</text>
</comment>
<proteinExistence type="predicted"/>
<name>A0A8S1WTI6_PAROT</name>
<reference evidence="1" key="1">
    <citation type="submission" date="2021-01" db="EMBL/GenBank/DDBJ databases">
        <authorList>
            <consortium name="Genoscope - CEA"/>
            <person name="William W."/>
        </authorList>
    </citation>
    <scope>NUCLEOTIDE SEQUENCE</scope>
</reference>
<dbReference type="EMBL" id="CAJJDP010000103">
    <property type="protein sequence ID" value="CAD8193073.1"/>
    <property type="molecule type" value="Genomic_DNA"/>
</dbReference>
<keyword evidence="2" id="KW-1185">Reference proteome</keyword>
<evidence type="ECO:0000313" key="2">
    <source>
        <dbReference type="Proteomes" id="UP000683925"/>
    </source>
</evidence>